<evidence type="ECO:0000256" key="1">
    <source>
        <dbReference type="ARBA" id="ARBA00000810"/>
    </source>
</evidence>
<keyword evidence="5" id="KW-0732">Signal</keyword>
<dbReference type="InterPro" id="IPR046427">
    <property type="entry name" value="Legumain_prodom_sf"/>
</dbReference>
<evidence type="ECO:0000256" key="5">
    <source>
        <dbReference type="ARBA" id="ARBA00022729"/>
    </source>
</evidence>
<keyword evidence="4" id="KW-0645">Protease</keyword>
<evidence type="ECO:0000256" key="6">
    <source>
        <dbReference type="ARBA" id="ARBA00022801"/>
    </source>
</evidence>
<evidence type="ECO:0000256" key="8">
    <source>
        <dbReference type="SAM" id="MobiDB-lite"/>
    </source>
</evidence>
<comment type="caution">
    <text evidence="10">The sequence shown here is derived from an EMBL/GenBank/DDBJ whole genome shotgun (WGS) entry which is preliminary data.</text>
</comment>
<dbReference type="InterPro" id="IPR048501">
    <property type="entry name" value="Legum_prodom"/>
</dbReference>
<evidence type="ECO:0000256" key="4">
    <source>
        <dbReference type="ARBA" id="ARBA00022670"/>
    </source>
</evidence>
<dbReference type="EMBL" id="JAEHOE010000050">
    <property type="protein sequence ID" value="KAG2491774.1"/>
    <property type="molecule type" value="Genomic_DNA"/>
</dbReference>
<dbReference type="Proteomes" id="UP000612055">
    <property type="component" value="Unassembled WGS sequence"/>
</dbReference>
<evidence type="ECO:0000259" key="9">
    <source>
        <dbReference type="Pfam" id="PF20985"/>
    </source>
</evidence>
<dbReference type="Gene3D" id="3.40.50.1460">
    <property type="match status" value="1"/>
</dbReference>
<keyword evidence="7" id="KW-0788">Thiol protease</keyword>
<dbReference type="GO" id="GO:0051603">
    <property type="term" value="P:proteolysis involved in protein catabolic process"/>
    <property type="evidence" value="ECO:0007669"/>
    <property type="project" value="TreeGrafter"/>
</dbReference>
<feature type="region of interest" description="Disordered" evidence="8">
    <location>
        <begin position="412"/>
        <end position="431"/>
    </location>
</feature>
<dbReference type="Pfam" id="PF20985">
    <property type="entry name" value="Legum_prodom"/>
    <property type="match status" value="1"/>
</dbReference>
<protein>
    <recommendedName>
        <fullName evidence="3">legumain</fullName>
        <ecNumber evidence="3">3.4.22.34</ecNumber>
    </recommendedName>
</protein>
<evidence type="ECO:0000256" key="7">
    <source>
        <dbReference type="ARBA" id="ARBA00022807"/>
    </source>
</evidence>
<comment type="similarity">
    <text evidence="2">Belongs to the peptidase C13 family.</text>
</comment>
<feature type="region of interest" description="Disordered" evidence="8">
    <location>
        <begin position="704"/>
        <end position="723"/>
    </location>
</feature>
<dbReference type="EC" id="3.4.22.34" evidence="3"/>
<evidence type="ECO:0000313" key="11">
    <source>
        <dbReference type="Proteomes" id="UP000612055"/>
    </source>
</evidence>
<comment type="catalytic activity">
    <reaction evidence="1">
        <text>Hydrolysis of proteins and small molecule substrates at -Asn-|-Xaa- bonds.</text>
        <dbReference type="EC" id="3.4.22.34"/>
    </reaction>
</comment>
<feature type="compositionally biased region" description="Gly residues" evidence="8">
    <location>
        <begin position="421"/>
        <end position="431"/>
    </location>
</feature>
<dbReference type="GO" id="GO:0006624">
    <property type="term" value="P:vacuolar protein processing"/>
    <property type="evidence" value="ECO:0007669"/>
    <property type="project" value="TreeGrafter"/>
</dbReference>
<feature type="domain" description="Legumain prodomain" evidence="9">
    <location>
        <begin position="631"/>
        <end position="688"/>
    </location>
</feature>
<dbReference type="PANTHER" id="PTHR12000">
    <property type="entry name" value="HEMOGLOBINASE FAMILY MEMBER"/>
    <property type="match status" value="1"/>
</dbReference>
<dbReference type="FunFam" id="3.40.50.1460:FF:000006">
    <property type="entry name" value="Legumain"/>
    <property type="match status" value="1"/>
</dbReference>
<feature type="compositionally biased region" description="Basic and acidic residues" evidence="8">
    <location>
        <begin position="484"/>
        <end position="494"/>
    </location>
</feature>
<name>A0A835XXT6_9CHLO</name>
<dbReference type="PANTHER" id="PTHR12000:SF42">
    <property type="entry name" value="LEGUMAIN"/>
    <property type="match status" value="1"/>
</dbReference>
<organism evidence="10 11">
    <name type="scientific">Edaphochlamys debaryana</name>
    <dbReference type="NCBI Taxonomy" id="47281"/>
    <lineage>
        <taxon>Eukaryota</taxon>
        <taxon>Viridiplantae</taxon>
        <taxon>Chlorophyta</taxon>
        <taxon>core chlorophytes</taxon>
        <taxon>Chlorophyceae</taxon>
        <taxon>CS clade</taxon>
        <taxon>Chlamydomonadales</taxon>
        <taxon>Chlamydomonadales incertae sedis</taxon>
        <taxon>Edaphochlamys</taxon>
    </lineage>
</organism>
<evidence type="ECO:0000313" key="10">
    <source>
        <dbReference type="EMBL" id="KAG2491774.1"/>
    </source>
</evidence>
<gene>
    <name evidence="10" type="ORF">HYH03_009935</name>
</gene>
<accession>A0A835XXT6</accession>
<feature type="compositionally biased region" description="Pro residues" evidence="8">
    <location>
        <begin position="373"/>
        <end position="399"/>
    </location>
</feature>
<reference evidence="10" key="1">
    <citation type="journal article" date="2020" name="bioRxiv">
        <title>Comparative genomics of Chlamydomonas.</title>
        <authorList>
            <person name="Craig R.J."/>
            <person name="Hasan A.R."/>
            <person name="Ness R.W."/>
            <person name="Keightley P.D."/>
        </authorList>
    </citation>
    <scope>NUCLEOTIDE SEQUENCE</scope>
    <source>
        <strain evidence="10">CCAP 11/70</strain>
    </source>
</reference>
<evidence type="ECO:0000256" key="2">
    <source>
        <dbReference type="ARBA" id="ARBA00009941"/>
    </source>
</evidence>
<dbReference type="Gene3D" id="1.10.132.130">
    <property type="match status" value="1"/>
</dbReference>
<feature type="region of interest" description="Disordered" evidence="8">
    <location>
        <begin position="476"/>
        <end position="504"/>
    </location>
</feature>
<dbReference type="GO" id="GO:0004197">
    <property type="term" value="F:cysteine-type endopeptidase activity"/>
    <property type="evidence" value="ECO:0007669"/>
    <property type="project" value="UniProtKB-EC"/>
</dbReference>
<proteinExistence type="inferred from homology"/>
<dbReference type="Pfam" id="PF01650">
    <property type="entry name" value="Peptidase_C13"/>
    <property type="match status" value="1"/>
</dbReference>
<keyword evidence="11" id="KW-1185">Reference proteome</keyword>
<sequence length="723" mass="73119">MEMQLCPSRACSLRSLSVLTLSVITIGWSLGPVRAVRLPSIPLRLSGKQLPSGVSASSVEDPAGAWDSGIKNHWALLVAGSSGWGNYRHQADVCHAYQVLRRGGLHPSRMVVMMADDIARDPANPFPGQVFNAPGGPDVYAGVPIDYRGASVTAGVLLAVLEGNASALPPGTRGSGRVLASGAGDRVFVFYSDHGSPGVLGMPSGPFLYADELVGALTRKYRRRGYREALLYIEACESGSMFEGLLPPDVGAYATTASNAVESSWGTYCPGGEWSGGMRPGAPPAFSTCLGDLYSVAWMENADRCDLTSETLMAQYAIVRARTSNNYTYAMGSHVMQYGSLAITREVAGTFEGMHNSGGTDADDAPACQVAPVPAPSPSPPPSPSPSPDPDPQPDPAPGPSRWLPWAQLLPSRPLRPATTGSGGSGGGEDAGGPLAALAAWLHGVRHWSSAALAAGRPAASAAAATATSSAAGAARRAAAEVAGEGKGEDDGGHPHPHRPHLQRGALPQRDADLAPLWHGAVHGGSEEERRRAKASLDRAVTRRRRVDDAAAAGAAALLAGRPHVAAAALAAAGHADAAAAATAAARTGAAVTLMADGGSGVGGGGPAAPWVALAAARLVSAPADGGARAAAGRPLVDDWGCLRGMVAAWEEGCGEAMDQYAMRHTRMAANLCNAGVAPAELAAALRAAAAALGPGEGCGAGRAAEGAGTGAAGADEGSVVNV</sequence>
<feature type="region of interest" description="Disordered" evidence="8">
    <location>
        <begin position="353"/>
        <end position="405"/>
    </location>
</feature>
<dbReference type="OrthoDB" id="192611at2759"/>
<dbReference type="InterPro" id="IPR001096">
    <property type="entry name" value="Peptidase_C13"/>
</dbReference>
<dbReference type="GO" id="GO:0005773">
    <property type="term" value="C:vacuole"/>
    <property type="evidence" value="ECO:0007669"/>
    <property type="project" value="GOC"/>
</dbReference>
<dbReference type="PRINTS" id="PR00776">
    <property type="entry name" value="HEMOGLOBNASE"/>
</dbReference>
<dbReference type="AlphaFoldDB" id="A0A835XXT6"/>
<keyword evidence="6" id="KW-0378">Hydrolase</keyword>
<evidence type="ECO:0000256" key="3">
    <source>
        <dbReference type="ARBA" id="ARBA00012628"/>
    </source>
</evidence>